<proteinExistence type="predicted"/>
<dbReference type="EMBL" id="CAKXAJ010019580">
    <property type="protein sequence ID" value="CAH2218432.1"/>
    <property type="molecule type" value="Genomic_DNA"/>
</dbReference>
<reference evidence="2" key="1">
    <citation type="submission" date="2022-03" db="EMBL/GenBank/DDBJ databases">
        <authorList>
            <person name="Lindestad O."/>
        </authorList>
    </citation>
    <scope>NUCLEOTIDE SEQUENCE</scope>
</reference>
<evidence type="ECO:0000256" key="1">
    <source>
        <dbReference type="SAM" id="MobiDB-lite"/>
    </source>
</evidence>
<organism evidence="2 3">
    <name type="scientific">Pararge aegeria aegeria</name>
    <dbReference type="NCBI Taxonomy" id="348720"/>
    <lineage>
        <taxon>Eukaryota</taxon>
        <taxon>Metazoa</taxon>
        <taxon>Ecdysozoa</taxon>
        <taxon>Arthropoda</taxon>
        <taxon>Hexapoda</taxon>
        <taxon>Insecta</taxon>
        <taxon>Pterygota</taxon>
        <taxon>Neoptera</taxon>
        <taxon>Endopterygota</taxon>
        <taxon>Lepidoptera</taxon>
        <taxon>Glossata</taxon>
        <taxon>Ditrysia</taxon>
        <taxon>Papilionoidea</taxon>
        <taxon>Nymphalidae</taxon>
        <taxon>Satyrinae</taxon>
        <taxon>Satyrini</taxon>
        <taxon>Parargina</taxon>
        <taxon>Pararge</taxon>
    </lineage>
</organism>
<keyword evidence="3" id="KW-1185">Reference proteome</keyword>
<protein>
    <submittedName>
        <fullName evidence="2">Jg10414 protein</fullName>
    </submittedName>
</protein>
<name>A0A8S4QYC7_9NEOP</name>
<sequence>LQRTQTYHLTSHSEYSQHLDNILPHYQHRSQPDIQEQPPERRLVERSIPVPNTLPLRERASRLPLHMQLQVSTDELADERRAPHEALSPLSHLSGYSQSNYDSVSMSKFSPLSQMDGKVKEKHWYETSLDSPSRSEGPALRKSASLKRTPSIGNSQTYEIMISSGRHSALQSPGAAHSPPVLSPGAVSLESPQNMTVIEQGKCIPYREETKPFEMSDFYKYSTKFRQANAPKPVAALSAHHSNTVYNKMPLELPPFNHDQWHGYSN</sequence>
<feature type="region of interest" description="Disordered" evidence="1">
    <location>
        <begin position="30"/>
        <end position="49"/>
    </location>
</feature>
<feature type="region of interest" description="Disordered" evidence="1">
    <location>
        <begin position="76"/>
        <end position="95"/>
    </location>
</feature>
<accession>A0A8S4QYC7</accession>
<gene>
    <name evidence="2" type="primary">jg10414</name>
    <name evidence="2" type="ORF">PAEG_LOCUS6266</name>
</gene>
<evidence type="ECO:0000313" key="3">
    <source>
        <dbReference type="Proteomes" id="UP000838756"/>
    </source>
</evidence>
<evidence type="ECO:0000313" key="2">
    <source>
        <dbReference type="EMBL" id="CAH2218432.1"/>
    </source>
</evidence>
<feature type="region of interest" description="Disordered" evidence="1">
    <location>
        <begin position="124"/>
        <end position="150"/>
    </location>
</feature>
<comment type="caution">
    <text evidence="2">The sequence shown here is derived from an EMBL/GenBank/DDBJ whole genome shotgun (WGS) entry which is preliminary data.</text>
</comment>
<dbReference type="Proteomes" id="UP000838756">
    <property type="component" value="Unassembled WGS sequence"/>
</dbReference>
<dbReference type="OrthoDB" id="10063592at2759"/>
<feature type="non-terminal residue" evidence="2">
    <location>
        <position position="1"/>
    </location>
</feature>
<dbReference type="AlphaFoldDB" id="A0A8S4QYC7"/>